<sequence length="206" mass="23690">MFEEKENPLSNQHFQAQFTALKDQISPHFLFNSLSVLSSLVRKDADLAERFIDHLAKVYRYLLEYKEDEQIALSTELEFARSFAFLLEVRFARKFRILFPEMVSLPEVTLLPFTLQLLIDNAIRHNRMSAAEPLEIRISLESPDCLLVSSTLQPRAQPDNVQIGSPARGGLATIQQRYARLTGLPVVVEQKEGQFRVRIPFLKPTF</sequence>
<dbReference type="EC" id="2.7.13.3" evidence="2"/>
<reference evidence="3" key="1">
    <citation type="journal article" date="2019" name="Int. J. Syst. Evol. Microbiol.">
        <title>The Global Catalogue of Microorganisms (GCM) 10K type strain sequencing project: providing services to taxonomists for standard genome sequencing and annotation.</title>
        <authorList>
            <consortium name="The Broad Institute Genomics Platform"/>
            <consortium name="The Broad Institute Genome Sequencing Center for Infectious Disease"/>
            <person name="Wu L."/>
            <person name="Ma J."/>
        </authorList>
    </citation>
    <scope>NUCLEOTIDE SEQUENCE [LARGE SCALE GENOMIC DNA]</scope>
    <source>
        <strain evidence="3">CCUG 55250</strain>
    </source>
</reference>
<dbReference type="PANTHER" id="PTHR34220">
    <property type="entry name" value="SENSOR HISTIDINE KINASE YPDA"/>
    <property type="match status" value="1"/>
</dbReference>
<comment type="caution">
    <text evidence="2">The sequence shown here is derived from an EMBL/GenBank/DDBJ whole genome shotgun (WGS) entry which is preliminary data.</text>
</comment>
<protein>
    <submittedName>
        <fullName evidence="2">Sensor histidine kinase</fullName>
        <ecNumber evidence="2">2.7.13.3</ecNumber>
    </submittedName>
</protein>
<evidence type="ECO:0000313" key="3">
    <source>
        <dbReference type="Proteomes" id="UP001596106"/>
    </source>
</evidence>
<gene>
    <name evidence="2" type="ORF">ACFPMF_12860</name>
</gene>
<organism evidence="2 3">
    <name type="scientific">Larkinella bovis</name>
    <dbReference type="NCBI Taxonomy" id="683041"/>
    <lineage>
        <taxon>Bacteria</taxon>
        <taxon>Pseudomonadati</taxon>
        <taxon>Bacteroidota</taxon>
        <taxon>Cytophagia</taxon>
        <taxon>Cytophagales</taxon>
        <taxon>Spirosomataceae</taxon>
        <taxon>Larkinella</taxon>
    </lineage>
</organism>
<evidence type="ECO:0000259" key="1">
    <source>
        <dbReference type="Pfam" id="PF06580"/>
    </source>
</evidence>
<dbReference type="GO" id="GO:0004673">
    <property type="term" value="F:protein histidine kinase activity"/>
    <property type="evidence" value="ECO:0007669"/>
    <property type="project" value="UniProtKB-EC"/>
</dbReference>
<dbReference type="Pfam" id="PF06580">
    <property type="entry name" value="His_kinase"/>
    <property type="match status" value="1"/>
</dbReference>
<evidence type="ECO:0000313" key="2">
    <source>
        <dbReference type="EMBL" id="MFC5410208.1"/>
    </source>
</evidence>
<dbReference type="InterPro" id="IPR010559">
    <property type="entry name" value="Sig_transdc_His_kin_internal"/>
</dbReference>
<keyword evidence="2" id="KW-0808">Transferase</keyword>
<name>A0ABW0ICE7_9BACT</name>
<keyword evidence="2" id="KW-0418">Kinase</keyword>
<dbReference type="PANTHER" id="PTHR34220:SF7">
    <property type="entry name" value="SENSOR HISTIDINE KINASE YPDA"/>
    <property type="match status" value="1"/>
</dbReference>
<accession>A0ABW0ICE7</accession>
<dbReference type="EMBL" id="JBHSMA010000003">
    <property type="protein sequence ID" value="MFC5410208.1"/>
    <property type="molecule type" value="Genomic_DNA"/>
</dbReference>
<feature type="domain" description="Signal transduction histidine kinase internal region" evidence="1">
    <location>
        <begin position="16"/>
        <end position="95"/>
    </location>
</feature>
<dbReference type="Proteomes" id="UP001596106">
    <property type="component" value="Unassembled WGS sequence"/>
</dbReference>
<dbReference type="InterPro" id="IPR050640">
    <property type="entry name" value="Bact_2-comp_sensor_kinase"/>
</dbReference>
<keyword evidence="3" id="KW-1185">Reference proteome</keyword>
<proteinExistence type="predicted"/>
<dbReference type="RefSeq" id="WP_379845388.1">
    <property type="nucleotide sequence ID" value="NZ_JBHSMA010000003.1"/>
</dbReference>